<proteinExistence type="predicted"/>
<sequence>MNRFRNIKRMQPLQGPSKWVPTLGELQKTLQKGEQSRGPRVRAPQNQPSDHGCGCLPARPGTARHLADR</sequence>
<evidence type="ECO:0000313" key="3">
    <source>
        <dbReference type="Proteomes" id="UP000694425"/>
    </source>
</evidence>
<reference evidence="2" key="2">
    <citation type="submission" date="2025-09" db="UniProtKB">
        <authorList>
            <consortium name="Ensembl"/>
        </authorList>
    </citation>
    <scope>IDENTIFICATION</scope>
</reference>
<dbReference type="GeneTree" id="ENSGT00910000148545"/>
<dbReference type="Proteomes" id="UP000694425">
    <property type="component" value="Unplaced"/>
</dbReference>
<protein>
    <submittedName>
        <fullName evidence="2">Uncharacterized protein</fullName>
    </submittedName>
</protein>
<keyword evidence="3" id="KW-1185">Reference proteome</keyword>
<evidence type="ECO:0000256" key="1">
    <source>
        <dbReference type="SAM" id="MobiDB-lite"/>
    </source>
</evidence>
<feature type="region of interest" description="Disordered" evidence="1">
    <location>
        <begin position="1"/>
        <end position="69"/>
    </location>
</feature>
<name>A0A8C7AXU4_NEOVI</name>
<reference evidence="2" key="1">
    <citation type="submission" date="2025-08" db="UniProtKB">
        <authorList>
            <consortium name="Ensembl"/>
        </authorList>
    </citation>
    <scope>IDENTIFICATION</scope>
</reference>
<dbReference type="AlphaFoldDB" id="A0A8C7AXU4"/>
<accession>A0A8C7AXU4</accession>
<dbReference type="Ensembl" id="ENSNVIT00000018255.1">
    <property type="protein sequence ID" value="ENSNVIP00000015638.1"/>
    <property type="gene ID" value="ENSNVIG00000012284.1"/>
</dbReference>
<evidence type="ECO:0000313" key="2">
    <source>
        <dbReference type="Ensembl" id="ENSNVIP00000015638.1"/>
    </source>
</evidence>
<organism evidence="2 3">
    <name type="scientific">Neovison vison</name>
    <name type="common">American mink</name>
    <name type="synonym">Mustela vison</name>
    <dbReference type="NCBI Taxonomy" id="452646"/>
    <lineage>
        <taxon>Eukaryota</taxon>
        <taxon>Metazoa</taxon>
        <taxon>Chordata</taxon>
        <taxon>Craniata</taxon>
        <taxon>Vertebrata</taxon>
        <taxon>Euteleostomi</taxon>
        <taxon>Mammalia</taxon>
        <taxon>Eutheria</taxon>
        <taxon>Laurasiatheria</taxon>
        <taxon>Carnivora</taxon>
        <taxon>Caniformia</taxon>
        <taxon>Musteloidea</taxon>
        <taxon>Mustelidae</taxon>
        <taxon>Mustelinae</taxon>
        <taxon>Neogale</taxon>
    </lineage>
</organism>